<accession>A0A6B8TQS5</accession>
<dbReference type="InterPro" id="IPR015868">
    <property type="entry name" value="Glutaminase"/>
</dbReference>
<dbReference type="Proteomes" id="UP000426857">
    <property type="component" value="Chromosome"/>
</dbReference>
<comment type="similarity">
    <text evidence="1 7">Belongs to the glutaminase family.</text>
</comment>
<sequence length="473" mass="51641">MNNVDIRSPFRETLHALTEDCRKVTDGENATYIPALADVDPDLWATAVMSPEGDLYAFGDVDHEFTIQSMSKPLVYGLAIEELGLEKVLERVGVEPSGDAFNEISLDERGRPVNPMINAGALTVHGLLQEHAGGRADDLILEGLSKLAGRQLSSDKNIGQGERDTGFRNRAIANLLRSTETITCDPLQVFDGYSWQCSITLNVCDLATIGATLATGGVHPVSGERVFREETVQWILSVMSTSGMYDSAGNWMNYVGVPAKSGVSGGIFGVIPGELALASFSPRLDDHGHSERGNAFFHRASSDLGLHMMRVTGRPHGALRHRAVVDFDSDGVQDTTLLRLYGDIDFCSYEAIDREVTRGAASGTDLFVDLVEVRSLAPKAKELLEELLESAGEKITTYVHDPADLLDHNACAAPQWVDQAEIREYGSDQPERRKPRKLLRRRDARKPGNGNGNGNGKKAQPNSVQKRSNSRQK</sequence>
<comment type="subunit">
    <text evidence="2 7">Homotetramer.</text>
</comment>
<feature type="region of interest" description="Disordered" evidence="8">
    <location>
        <begin position="422"/>
        <end position="473"/>
    </location>
</feature>
<dbReference type="EMBL" id="CP046322">
    <property type="protein sequence ID" value="QGS33750.1"/>
    <property type="molecule type" value="Genomic_DNA"/>
</dbReference>
<feature type="compositionally biased region" description="Basic and acidic residues" evidence="8">
    <location>
        <begin position="422"/>
        <end position="432"/>
    </location>
</feature>
<feature type="binding site" evidence="7">
    <location>
        <position position="118"/>
    </location>
    <ligand>
        <name>substrate</name>
    </ligand>
</feature>
<dbReference type="Gene3D" id="3.30.750.24">
    <property type="entry name" value="STAS domain"/>
    <property type="match status" value="1"/>
</dbReference>
<dbReference type="SUPFAM" id="SSF56601">
    <property type="entry name" value="beta-lactamase/transpeptidase-like"/>
    <property type="match status" value="1"/>
</dbReference>
<feature type="binding site" evidence="7">
    <location>
        <position position="169"/>
    </location>
    <ligand>
        <name>substrate</name>
    </ligand>
</feature>
<dbReference type="GO" id="GO:0004359">
    <property type="term" value="F:glutaminase activity"/>
    <property type="evidence" value="ECO:0007669"/>
    <property type="project" value="UniProtKB-UniRule"/>
</dbReference>
<feature type="binding site" evidence="7">
    <location>
        <position position="193"/>
    </location>
    <ligand>
        <name>substrate</name>
    </ligand>
</feature>
<dbReference type="Gene3D" id="3.40.710.10">
    <property type="entry name" value="DD-peptidase/beta-lactamase superfamily"/>
    <property type="match status" value="1"/>
</dbReference>
<evidence type="ECO:0000256" key="6">
    <source>
        <dbReference type="ARBA" id="ARBA00070405"/>
    </source>
</evidence>
<dbReference type="KEGG" id="cxe:FOB82_01080"/>
<keyword evidence="7" id="KW-0007">Acetylation</keyword>
<dbReference type="EC" id="3.5.1.2" evidence="3 7"/>
<dbReference type="GO" id="GO:0006537">
    <property type="term" value="P:glutamate biosynthetic process"/>
    <property type="evidence" value="ECO:0007669"/>
    <property type="project" value="TreeGrafter"/>
</dbReference>
<dbReference type="InterPro" id="IPR036513">
    <property type="entry name" value="STAS_dom_sf"/>
</dbReference>
<evidence type="ECO:0000256" key="4">
    <source>
        <dbReference type="ARBA" id="ARBA00022801"/>
    </source>
</evidence>
<dbReference type="GO" id="GO:0006543">
    <property type="term" value="P:L-glutamine catabolic process"/>
    <property type="evidence" value="ECO:0007669"/>
    <property type="project" value="TreeGrafter"/>
</dbReference>
<feature type="compositionally biased region" description="Basic residues" evidence="8">
    <location>
        <begin position="433"/>
        <end position="444"/>
    </location>
</feature>
<evidence type="ECO:0000256" key="8">
    <source>
        <dbReference type="SAM" id="MobiDB-lite"/>
    </source>
</evidence>
<evidence type="ECO:0000313" key="10">
    <source>
        <dbReference type="Proteomes" id="UP000426857"/>
    </source>
</evidence>
<name>A0A6B8TQS5_9CORY</name>
<evidence type="ECO:0000256" key="7">
    <source>
        <dbReference type="HAMAP-Rule" id="MF_00313"/>
    </source>
</evidence>
<evidence type="ECO:0000256" key="3">
    <source>
        <dbReference type="ARBA" id="ARBA00012918"/>
    </source>
</evidence>
<evidence type="ECO:0000256" key="5">
    <source>
        <dbReference type="ARBA" id="ARBA00049534"/>
    </source>
</evidence>
<feature type="binding site" evidence="7">
    <location>
        <position position="69"/>
    </location>
    <ligand>
        <name>substrate</name>
    </ligand>
</feature>
<gene>
    <name evidence="7 9" type="primary">glsA</name>
    <name evidence="9" type="ORF">FOB82_01080</name>
</gene>
<dbReference type="HAMAP" id="MF_00313">
    <property type="entry name" value="Glutaminase"/>
    <property type="match status" value="1"/>
</dbReference>
<proteinExistence type="inferred from homology"/>
<dbReference type="PANTHER" id="PTHR12544">
    <property type="entry name" value="GLUTAMINASE"/>
    <property type="match status" value="1"/>
</dbReference>
<dbReference type="NCBIfam" id="TIGR03814">
    <property type="entry name" value="Gln_ase"/>
    <property type="match status" value="1"/>
</dbReference>
<dbReference type="InterPro" id="IPR012338">
    <property type="entry name" value="Beta-lactam/transpept-like"/>
</dbReference>
<keyword evidence="4 7" id="KW-0378">Hydrolase</keyword>
<evidence type="ECO:0000256" key="1">
    <source>
        <dbReference type="ARBA" id="ARBA00011076"/>
    </source>
</evidence>
<evidence type="ECO:0000256" key="2">
    <source>
        <dbReference type="ARBA" id="ARBA00011881"/>
    </source>
</evidence>
<feature type="binding site" evidence="7">
    <location>
        <position position="245"/>
    </location>
    <ligand>
        <name>substrate</name>
    </ligand>
</feature>
<reference evidence="9 10" key="1">
    <citation type="submission" date="2019-11" db="EMBL/GenBank/DDBJ databases">
        <title>FDA dAtabase for Regulatory Grade micrObial Sequences (FDA-ARGOS): Supporting development and validation of Infectious Disease Dx tests.</title>
        <authorList>
            <person name="Kerrigan L."/>
            <person name="Long C."/>
            <person name="Tallon L."/>
            <person name="Sadzewicz L."/>
            <person name="Vavikolanu K."/>
            <person name="Mehta A."/>
            <person name="Aluvathingal J."/>
            <person name="Nadendla S."/>
            <person name="Yan Y."/>
            <person name="Sichtig H."/>
        </authorList>
    </citation>
    <scope>NUCLEOTIDE SEQUENCE [LARGE SCALE GENOMIC DNA]</scope>
    <source>
        <strain evidence="9 10">FDAARGOS_674</strain>
    </source>
</reference>
<dbReference type="FunFam" id="3.40.710.10:FF:000005">
    <property type="entry name" value="Glutaminase"/>
    <property type="match status" value="1"/>
</dbReference>
<dbReference type="Pfam" id="PF04960">
    <property type="entry name" value="Glutaminase"/>
    <property type="match status" value="1"/>
</dbReference>
<feature type="binding site" evidence="7">
    <location>
        <position position="263"/>
    </location>
    <ligand>
        <name>substrate</name>
    </ligand>
</feature>
<feature type="binding site" evidence="7">
    <location>
        <position position="162"/>
    </location>
    <ligand>
        <name>substrate</name>
    </ligand>
</feature>
<dbReference type="PANTHER" id="PTHR12544:SF29">
    <property type="entry name" value="GLUTAMINASE"/>
    <property type="match status" value="1"/>
</dbReference>
<protein>
    <recommendedName>
        <fullName evidence="6 7">Glutaminase</fullName>
        <ecNumber evidence="3 7">3.5.1.2</ecNumber>
    </recommendedName>
</protein>
<organism evidence="9 10">
    <name type="scientific">Corynebacterium xerosis</name>
    <dbReference type="NCBI Taxonomy" id="1725"/>
    <lineage>
        <taxon>Bacteria</taxon>
        <taxon>Bacillati</taxon>
        <taxon>Actinomycetota</taxon>
        <taxon>Actinomycetes</taxon>
        <taxon>Mycobacteriales</taxon>
        <taxon>Corynebacteriaceae</taxon>
        <taxon>Corynebacterium</taxon>
    </lineage>
</organism>
<dbReference type="AlphaFoldDB" id="A0A6B8TQS5"/>
<comment type="catalytic activity">
    <reaction evidence="5 7">
        <text>L-glutamine + H2O = L-glutamate + NH4(+)</text>
        <dbReference type="Rhea" id="RHEA:15889"/>
        <dbReference type="ChEBI" id="CHEBI:15377"/>
        <dbReference type="ChEBI" id="CHEBI:28938"/>
        <dbReference type="ChEBI" id="CHEBI:29985"/>
        <dbReference type="ChEBI" id="CHEBI:58359"/>
        <dbReference type="EC" id="3.5.1.2"/>
    </reaction>
</comment>
<evidence type="ECO:0000313" key="9">
    <source>
        <dbReference type="EMBL" id="QGS33750.1"/>
    </source>
</evidence>
<dbReference type="RefSeq" id="WP_155867326.1">
    <property type="nucleotide sequence ID" value="NZ_CP046322.1"/>
</dbReference>